<dbReference type="Proteomes" id="UP000037460">
    <property type="component" value="Unassembled WGS sequence"/>
</dbReference>
<protein>
    <submittedName>
        <fullName evidence="1">Uncharacterized protein</fullName>
    </submittedName>
</protein>
<keyword evidence="2" id="KW-1185">Reference proteome</keyword>
<comment type="caution">
    <text evidence="1">The sequence shown here is derived from an EMBL/GenBank/DDBJ whole genome shotgun (WGS) entry which is preliminary data.</text>
</comment>
<sequence>MASPWGRGVGEGIGLSGHKNEYKAGVRIGNWVEEKFDKESPPISDSLLNFMKMQESRDIAAAIRNPSNGVVVGAVPPMAVEPKQGVHNAMLFSHGPEMGLDFKATMTALHFTDPLKRDPDMVNSNDRVHKSFFYGSKHIDFIVPKVAPHPRLELMSSKKGIWSEQMTQPLPVRLDMYETTNKAFGY</sequence>
<dbReference type="AlphaFoldDB" id="A0A0M0KAB2"/>
<accession>A0A0M0KAB2</accession>
<dbReference type="EMBL" id="JWZX01000757">
    <property type="protein sequence ID" value="KOO35770.1"/>
    <property type="molecule type" value="Genomic_DNA"/>
</dbReference>
<name>A0A0M0KAB2_9EUKA</name>
<dbReference type="OrthoDB" id="186965at2759"/>
<organism evidence="1 2">
    <name type="scientific">Chrysochromulina tobinii</name>
    <dbReference type="NCBI Taxonomy" id="1460289"/>
    <lineage>
        <taxon>Eukaryota</taxon>
        <taxon>Haptista</taxon>
        <taxon>Haptophyta</taxon>
        <taxon>Prymnesiophyceae</taxon>
        <taxon>Prymnesiales</taxon>
        <taxon>Chrysochromulinaceae</taxon>
        <taxon>Chrysochromulina</taxon>
    </lineage>
</organism>
<evidence type="ECO:0000313" key="1">
    <source>
        <dbReference type="EMBL" id="KOO35770.1"/>
    </source>
</evidence>
<reference evidence="2" key="1">
    <citation type="journal article" date="2015" name="PLoS Genet.">
        <title>Genome Sequence and Transcriptome Analyses of Chrysochromulina tobin: Metabolic Tools for Enhanced Algal Fitness in the Prominent Order Prymnesiales (Haptophyceae).</title>
        <authorList>
            <person name="Hovde B.T."/>
            <person name="Deodato C.R."/>
            <person name="Hunsperger H.M."/>
            <person name="Ryken S.A."/>
            <person name="Yost W."/>
            <person name="Jha R.K."/>
            <person name="Patterson J."/>
            <person name="Monnat R.J. Jr."/>
            <person name="Barlow S.B."/>
            <person name="Starkenburg S.R."/>
            <person name="Cattolico R.A."/>
        </authorList>
    </citation>
    <scope>NUCLEOTIDE SEQUENCE</scope>
    <source>
        <strain evidence="2">CCMP291</strain>
    </source>
</reference>
<proteinExistence type="predicted"/>
<evidence type="ECO:0000313" key="2">
    <source>
        <dbReference type="Proteomes" id="UP000037460"/>
    </source>
</evidence>
<gene>
    <name evidence="1" type="ORF">Ctob_014047</name>
</gene>